<dbReference type="Proteomes" id="UP000054279">
    <property type="component" value="Unassembled WGS sequence"/>
</dbReference>
<gene>
    <name evidence="1" type="ORF">M422DRAFT_249392</name>
</gene>
<proteinExistence type="predicted"/>
<keyword evidence="2" id="KW-1185">Reference proteome</keyword>
<sequence length="151" mass="17491">MVEWDDMKKMKNFELYLEDNTERWWEDLKTATHKESWTTTSKAFLERFPSIKDMEESKTITYKHLVTCMLRQDELGKTAWDEAAYGDTTAAALPFIHATCILKILSEMLEDQYDSYTGFAEAVSKIKLEKIKAACEKSNTIEELKAAVTNQ</sequence>
<reference evidence="1 2" key="1">
    <citation type="submission" date="2014-06" db="EMBL/GenBank/DDBJ databases">
        <title>Evolutionary Origins and Diversification of the Mycorrhizal Mutualists.</title>
        <authorList>
            <consortium name="DOE Joint Genome Institute"/>
            <consortium name="Mycorrhizal Genomics Consortium"/>
            <person name="Kohler A."/>
            <person name="Kuo A."/>
            <person name="Nagy L.G."/>
            <person name="Floudas D."/>
            <person name="Copeland A."/>
            <person name="Barry K.W."/>
            <person name="Cichocki N."/>
            <person name="Veneault-Fourrey C."/>
            <person name="LaButti K."/>
            <person name="Lindquist E.A."/>
            <person name="Lipzen A."/>
            <person name="Lundell T."/>
            <person name="Morin E."/>
            <person name="Murat C."/>
            <person name="Riley R."/>
            <person name="Ohm R."/>
            <person name="Sun H."/>
            <person name="Tunlid A."/>
            <person name="Henrissat B."/>
            <person name="Grigoriev I.V."/>
            <person name="Hibbett D.S."/>
            <person name="Martin F."/>
        </authorList>
    </citation>
    <scope>NUCLEOTIDE SEQUENCE [LARGE SCALE GENOMIC DNA]</scope>
    <source>
        <strain evidence="1 2">SS14</strain>
    </source>
</reference>
<evidence type="ECO:0000313" key="1">
    <source>
        <dbReference type="EMBL" id="KIJ47076.1"/>
    </source>
</evidence>
<dbReference type="EMBL" id="KN837104">
    <property type="protein sequence ID" value="KIJ47076.1"/>
    <property type="molecule type" value="Genomic_DNA"/>
</dbReference>
<protein>
    <recommendedName>
        <fullName evidence="3">Retrotransposon gag domain-containing protein</fullName>
    </recommendedName>
</protein>
<accession>A0A0C9VIE3</accession>
<organism evidence="1 2">
    <name type="scientific">Sphaerobolus stellatus (strain SS14)</name>
    <dbReference type="NCBI Taxonomy" id="990650"/>
    <lineage>
        <taxon>Eukaryota</taxon>
        <taxon>Fungi</taxon>
        <taxon>Dikarya</taxon>
        <taxon>Basidiomycota</taxon>
        <taxon>Agaricomycotina</taxon>
        <taxon>Agaricomycetes</taxon>
        <taxon>Phallomycetidae</taxon>
        <taxon>Geastrales</taxon>
        <taxon>Sphaerobolaceae</taxon>
        <taxon>Sphaerobolus</taxon>
    </lineage>
</organism>
<evidence type="ECO:0008006" key="3">
    <source>
        <dbReference type="Google" id="ProtNLM"/>
    </source>
</evidence>
<dbReference type="AlphaFoldDB" id="A0A0C9VIE3"/>
<dbReference type="OrthoDB" id="2687684at2759"/>
<name>A0A0C9VIE3_SPHS4</name>
<dbReference type="HOGENOM" id="CLU_1732631_0_0_1"/>
<evidence type="ECO:0000313" key="2">
    <source>
        <dbReference type="Proteomes" id="UP000054279"/>
    </source>
</evidence>